<keyword evidence="6" id="KW-1185">Reference proteome</keyword>
<feature type="domain" description="HTH luxR-type" evidence="4">
    <location>
        <begin position="141"/>
        <end position="209"/>
    </location>
</feature>
<evidence type="ECO:0000256" key="2">
    <source>
        <dbReference type="ARBA" id="ARBA00023125"/>
    </source>
</evidence>
<organism evidence="5 6">
    <name type="scientific">Amycolatopsis oliviviridis</name>
    <dbReference type="NCBI Taxonomy" id="1471590"/>
    <lineage>
        <taxon>Bacteria</taxon>
        <taxon>Bacillati</taxon>
        <taxon>Actinomycetota</taxon>
        <taxon>Actinomycetes</taxon>
        <taxon>Pseudonocardiales</taxon>
        <taxon>Pseudonocardiaceae</taxon>
        <taxon>Amycolatopsis</taxon>
    </lineage>
</organism>
<evidence type="ECO:0000313" key="6">
    <source>
        <dbReference type="Proteomes" id="UP000635387"/>
    </source>
</evidence>
<reference evidence="6" key="1">
    <citation type="journal article" date="2019" name="Int. J. Syst. Evol. Microbiol.">
        <title>The Global Catalogue of Microorganisms (GCM) 10K type strain sequencing project: providing services to taxonomists for standard genome sequencing and annotation.</title>
        <authorList>
            <consortium name="The Broad Institute Genomics Platform"/>
            <consortium name="The Broad Institute Genome Sequencing Center for Infectious Disease"/>
            <person name="Wu L."/>
            <person name="Ma J."/>
        </authorList>
    </citation>
    <scope>NUCLEOTIDE SEQUENCE [LARGE SCALE GENOMIC DNA]</scope>
    <source>
        <strain evidence="6">CGMCC 4.7683</strain>
    </source>
</reference>
<evidence type="ECO:0000313" key="5">
    <source>
        <dbReference type="EMBL" id="GHH28510.1"/>
    </source>
</evidence>
<evidence type="ECO:0000259" key="4">
    <source>
        <dbReference type="PROSITE" id="PS50043"/>
    </source>
</evidence>
<dbReference type="RefSeq" id="WP_191257697.1">
    <property type="nucleotide sequence ID" value="NZ_BNAY01000007.1"/>
</dbReference>
<dbReference type="InterPro" id="IPR016032">
    <property type="entry name" value="Sig_transdc_resp-reg_C-effctor"/>
</dbReference>
<protein>
    <submittedName>
        <fullName evidence="5">Helix-turn-helix transcriptional regulator</fullName>
    </submittedName>
</protein>
<dbReference type="Gene3D" id="3.40.50.2300">
    <property type="match status" value="1"/>
</dbReference>
<sequence length="211" mass="22730">MELVKVLVHGGDEITETAVSAMLDANELLQVIAPDPDSRPDVIVVVADDVIGSSTFSFLRRFQSAGGAQGPRVVVVADRFRSEDMLVAVECGVTALLARNEIKESTLASAVLAVHRGAALIPFRLQGILLSQLNQLRLQVLTPAGLTLTGVEARERDVLRLIADGYQTDEIAGILSYSEGTVKNVLYGWMARMRLNSRAQAVAYAMRVGVI</sequence>
<comment type="caution">
    <text evidence="5">The sequence shown here is derived from an EMBL/GenBank/DDBJ whole genome shotgun (WGS) entry which is preliminary data.</text>
</comment>
<dbReference type="Pfam" id="PF00196">
    <property type="entry name" value="GerE"/>
    <property type="match status" value="1"/>
</dbReference>
<dbReference type="InterPro" id="IPR000792">
    <property type="entry name" value="Tscrpt_reg_LuxR_C"/>
</dbReference>
<dbReference type="SUPFAM" id="SSF46894">
    <property type="entry name" value="C-terminal effector domain of the bipartite response regulators"/>
    <property type="match status" value="1"/>
</dbReference>
<evidence type="ECO:0000256" key="1">
    <source>
        <dbReference type="ARBA" id="ARBA00023015"/>
    </source>
</evidence>
<accession>A0ABQ3LXE1</accession>
<proteinExistence type="predicted"/>
<dbReference type="PANTHER" id="PTHR43214:SF24">
    <property type="entry name" value="TRANSCRIPTIONAL REGULATORY PROTEIN NARL-RELATED"/>
    <property type="match status" value="1"/>
</dbReference>
<name>A0ABQ3LXE1_9PSEU</name>
<dbReference type="SMART" id="SM00421">
    <property type="entry name" value="HTH_LUXR"/>
    <property type="match status" value="1"/>
</dbReference>
<evidence type="ECO:0000256" key="3">
    <source>
        <dbReference type="ARBA" id="ARBA00023163"/>
    </source>
</evidence>
<keyword evidence="2" id="KW-0238">DNA-binding</keyword>
<dbReference type="PROSITE" id="PS50043">
    <property type="entry name" value="HTH_LUXR_2"/>
    <property type="match status" value="1"/>
</dbReference>
<dbReference type="EMBL" id="BNAY01000007">
    <property type="protein sequence ID" value="GHH28510.1"/>
    <property type="molecule type" value="Genomic_DNA"/>
</dbReference>
<dbReference type="CDD" id="cd06170">
    <property type="entry name" value="LuxR_C_like"/>
    <property type="match status" value="1"/>
</dbReference>
<dbReference type="Proteomes" id="UP000635387">
    <property type="component" value="Unassembled WGS sequence"/>
</dbReference>
<dbReference type="PANTHER" id="PTHR43214">
    <property type="entry name" value="TWO-COMPONENT RESPONSE REGULATOR"/>
    <property type="match status" value="1"/>
</dbReference>
<keyword evidence="1" id="KW-0805">Transcription regulation</keyword>
<keyword evidence="3" id="KW-0804">Transcription</keyword>
<gene>
    <name evidence="5" type="ORF">GCM10017790_59470</name>
</gene>
<dbReference type="InterPro" id="IPR039420">
    <property type="entry name" value="WalR-like"/>
</dbReference>